<keyword evidence="1" id="KW-1185">Reference proteome</keyword>
<dbReference type="Proteomes" id="UP000095280">
    <property type="component" value="Unplaced"/>
</dbReference>
<dbReference type="WBParaSite" id="maker-unitig_36985-snap-gene-0.0-mRNA-1">
    <property type="protein sequence ID" value="maker-unitig_36985-snap-gene-0.0-mRNA-1"/>
    <property type="gene ID" value="maker-unitig_36985-snap-gene-0.0"/>
</dbReference>
<evidence type="ECO:0000313" key="1">
    <source>
        <dbReference type="Proteomes" id="UP000095280"/>
    </source>
</evidence>
<sequence length="88" mass="9528">MLLIGADPAHGDGKEIVVPEQRLCSLTACQRQPSLVLSVNNKVRDAACANKLKQAAAAGLRLLSQLCLEEELRRGDDASAYCRPARRL</sequence>
<dbReference type="AlphaFoldDB" id="A0A1I8FJ61"/>
<organism evidence="1 2">
    <name type="scientific">Macrostomum lignano</name>
    <dbReference type="NCBI Taxonomy" id="282301"/>
    <lineage>
        <taxon>Eukaryota</taxon>
        <taxon>Metazoa</taxon>
        <taxon>Spiralia</taxon>
        <taxon>Lophotrochozoa</taxon>
        <taxon>Platyhelminthes</taxon>
        <taxon>Rhabditophora</taxon>
        <taxon>Macrostomorpha</taxon>
        <taxon>Macrostomida</taxon>
        <taxon>Macrostomidae</taxon>
        <taxon>Macrostomum</taxon>
    </lineage>
</organism>
<proteinExistence type="predicted"/>
<accession>A0A1I8FJ61</accession>
<name>A0A1I8FJ61_9PLAT</name>
<protein>
    <submittedName>
        <fullName evidence="2">DUF1612 domain-containing protein</fullName>
    </submittedName>
</protein>
<reference evidence="2" key="1">
    <citation type="submission" date="2016-11" db="UniProtKB">
        <authorList>
            <consortium name="WormBaseParasite"/>
        </authorList>
    </citation>
    <scope>IDENTIFICATION</scope>
</reference>
<evidence type="ECO:0000313" key="2">
    <source>
        <dbReference type="WBParaSite" id="maker-unitig_36985-snap-gene-0.0-mRNA-1"/>
    </source>
</evidence>